<dbReference type="InterPro" id="IPR004089">
    <property type="entry name" value="MCPsignal_dom"/>
</dbReference>
<evidence type="ECO:0000313" key="6">
    <source>
        <dbReference type="Proteomes" id="UP000019812"/>
    </source>
</evidence>
<keyword evidence="3" id="KW-0812">Transmembrane</keyword>
<dbReference type="RefSeq" id="WP_273704105.1">
    <property type="nucleotide sequence ID" value="NZ_JDSS02000045.1"/>
</dbReference>
<dbReference type="SMART" id="SM00283">
    <property type="entry name" value="MA"/>
    <property type="match status" value="1"/>
</dbReference>
<keyword evidence="1 2" id="KW-0807">Transducer</keyword>
<organism evidence="5 6">
    <name type="scientific">Candidatus Accumulibacter vicinus</name>
    <dbReference type="NCBI Taxonomy" id="2954382"/>
    <lineage>
        <taxon>Bacteria</taxon>
        <taxon>Pseudomonadati</taxon>
        <taxon>Pseudomonadota</taxon>
        <taxon>Betaproteobacteria</taxon>
        <taxon>Candidatus Accumulibacter</taxon>
    </lineage>
</organism>
<keyword evidence="3" id="KW-1133">Transmembrane helix</keyword>
<dbReference type="PANTHER" id="PTHR32089:SF112">
    <property type="entry name" value="LYSOZYME-LIKE PROTEIN-RELATED"/>
    <property type="match status" value="1"/>
</dbReference>
<name>A0A084XUV3_9PROT</name>
<keyword evidence="3" id="KW-0472">Membrane</keyword>
<evidence type="ECO:0000313" key="5">
    <source>
        <dbReference type="EMBL" id="KFB66247.1"/>
    </source>
</evidence>
<accession>A0A084XUV3</accession>
<sequence>MAIKLAAVILVALLQAGLVFFAAGGLTTAAMMAAAGGVVLVAALSFWLLRSGGTGMRASASIAVEELRRIQEGRAPLSLQLSGNEPIIFQLNQLLSMFRRILIRTRGMSAQAAIGAAKMNVIAKNALAGATIQGELSSKIFATSQDASRSANTVLSNASLVATTSTANLELAERALQEMHHLAGEIVNVSSRLRGFRETVKQLDKSASHIAEISQLINEFSDQTNLLALNAAIEAARAGEHGRGFAVVADEVRKLSQSVKSASNTISENISEMTRLVKHTDQDSTLIADSVDRSRSIVEESAVNFDRMVVDLKDATTKISEITAAIESLRTCNETLHEIAEQVQAASTRIVEQVKTSETYAGEQREATERVQGTLAQLRTGNSDFDRIVEITEAYRSKVAAHLEKLSSEGVNVFDQNYQLIPGSNPKRYKTCYDDHCEKSLQADGDAALASGSRIVYALALDSNGYAPTHNSKFSNPPTGDYAKDLVGTRDKRIFDDLVGIKLARNTEPSLFQTYLRDTGEVLGDLSMPVMVNGRRWGAVRVGFDPQVVIGETG</sequence>
<dbReference type="Pfam" id="PF00015">
    <property type="entry name" value="MCPsignal"/>
    <property type="match status" value="1"/>
</dbReference>
<feature type="transmembrane region" description="Helical" evidence="3">
    <location>
        <begin position="31"/>
        <end position="49"/>
    </location>
</feature>
<gene>
    <name evidence="5" type="primary">mcp4_7</name>
    <name evidence="5" type="ORF">CAPSK01_004408</name>
</gene>
<protein>
    <submittedName>
        <fullName evidence="5">Methyl-accepting chemotaxis protein 4</fullName>
    </submittedName>
</protein>
<evidence type="ECO:0000256" key="1">
    <source>
        <dbReference type="ARBA" id="ARBA00023224"/>
    </source>
</evidence>
<dbReference type="AlphaFoldDB" id="A0A084XUV3"/>
<dbReference type="SUPFAM" id="SSF58104">
    <property type="entry name" value="Methyl-accepting chemotaxis protein (MCP) signaling domain"/>
    <property type="match status" value="1"/>
</dbReference>
<dbReference type="Proteomes" id="UP000019812">
    <property type="component" value="Unassembled WGS sequence"/>
</dbReference>
<dbReference type="Gene3D" id="1.10.287.950">
    <property type="entry name" value="Methyl-accepting chemotaxis protein"/>
    <property type="match status" value="1"/>
</dbReference>
<dbReference type="PANTHER" id="PTHR32089">
    <property type="entry name" value="METHYL-ACCEPTING CHEMOTAXIS PROTEIN MCPB"/>
    <property type="match status" value="1"/>
</dbReference>
<dbReference type="EMBL" id="JDSS02000045">
    <property type="protein sequence ID" value="KFB66247.1"/>
    <property type="molecule type" value="Genomic_DNA"/>
</dbReference>
<proteinExistence type="predicted"/>
<comment type="caution">
    <text evidence="5">The sequence shown here is derived from an EMBL/GenBank/DDBJ whole genome shotgun (WGS) entry which is preliminary data.</text>
</comment>
<evidence type="ECO:0000256" key="3">
    <source>
        <dbReference type="SAM" id="Phobius"/>
    </source>
</evidence>
<dbReference type="STRING" id="1457154.CAPSK01_004408"/>
<reference evidence="5 6" key="1">
    <citation type="submission" date="2014-07" db="EMBL/GenBank/DDBJ databases">
        <title>Expanding our view of genomic diversity in Candidatus Accumulibacter clades.</title>
        <authorList>
            <person name="Skennerton C.T."/>
            <person name="Barr J.J."/>
            <person name="Slater F.R."/>
            <person name="Bond P.L."/>
            <person name="Tyson G.W."/>
        </authorList>
    </citation>
    <scope>NUCLEOTIDE SEQUENCE [LARGE SCALE GENOMIC DNA]</scope>
    <source>
        <strain evidence="6">SK-01</strain>
    </source>
</reference>
<feature type="domain" description="Methyl-accepting transducer" evidence="4">
    <location>
        <begin position="108"/>
        <end position="344"/>
    </location>
</feature>
<dbReference type="PROSITE" id="PS50111">
    <property type="entry name" value="CHEMOTAXIS_TRANSDUC_2"/>
    <property type="match status" value="1"/>
</dbReference>
<evidence type="ECO:0000259" key="4">
    <source>
        <dbReference type="PROSITE" id="PS50111"/>
    </source>
</evidence>
<evidence type="ECO:0000256" key="2">
    <source>
        <dbReference type="PROSITE-ProRule" id="PRU00284"/>
    </source>
</evidence>
<dbReference type="GO" id="GO:0016020">
    <property type="term" value="C:membrane"/>
    <property type="evidence" value="ECO:0007669"/>
    <property type="project" value="InterPro"/>
</dbReference>
<dbReference type="GO" id="GO:0007165">
    <property type="term" value="P:signal transduction"/>
    <property type="evidence" value="ECO:0007669"/>
    <property type="project" value="UniProtKB-KW"/>
</dbReference>